<sequence>MKGPKCEYVIIFQMGKR</sequence>
<accession>A0A0A8ZYG3</accession>
<reference evidence="1" key="1">
    <citation type="submission" date="2014-09" db="EMBL/GenBank/DDBJ databases">
        <authorList>
            <person name="Magalhaes I.L.F."/>
            <person name="Oliveira U."/>
            <person name="Santos F.R."/>
            <person name="Vidigal T.H.D.A."/>
            <person name="Brescovit A.D."/>
            <person name="Santos A.J."/>
        </authorList>
    </citation>
    <scope>NUCLEOTIDE SEQUENCE</scope>
    <source>
        <tissue evidence="1">Shoot tissue taken approximately 20 cm above the soil surface</tissue>
    </source>
</reference>
<dbReference type="AlphaFoldDB" id="A0A0A8ZYG3"/>
<reference evidence="1" key="2">
    <citation type="journal article" date="2015" name="Data Brief">
        <title>Shoot transcriptome of the giant reed, Arundo donax.</title>
        <authorList>
            <person name="Barrero R.A."/>
            <person name="Guerrero F.D."/>
            <person name="Moolhuijzen P."/>
            <person name="Goolsby J.A."/>
            <person name="Tidwell J."/>
            <person name="Bellgard S.E."/>
            <person name="Bellgard M.I."/>
        </authorList>
    </citation>
    <scope>NUCLEOTIDE SEQUENCE</scope>
    <source>
        <tissue evidence="1">Shoot tissue taken approximately 20 cm above the soil surface</tissue>
    </source>
</reference>
<name>A0A0A8ZYG3_ARUDO</name>
<proteinExistence type="predicted"/>
<evidence type="ECO:0000313" key="1">
    <source>
        <dbReference type="EMBL" id="JAD39827.1"/>
    </source>
</evidence>
<protein>
    <submittedName>
        <fullName evidence="1">Uncharacterized protein</fullName>
    </submittedName>
</protein>
<dbReference type="EMBL" id="GBRH01258068">
    <property type="protein sequence ID" value="JAD39827.1"/>
    <property type="molecule type" value="Transcribed_RNA"/>
</dbReference>
<organism evidence="1">
    <name type="scientific">Arundo donax</name>
    <name type="common">Giant reed</name>
    <name type="synonym">Donax arundinaceus</name>
    <dbReference type="NCBI Taxonomy" id="35708"/>
    <lineage>
        <taxon>Eukaryota</taxon>
        <taxon>Viridiplantae</taxon>
        <taxon>Streptophyta</taxon>
        <taxon>Embryophyta</taxon>
        <taxon>Tracheophyta</taxon>
        <taxon>Spermatophyta</taxon>
        <taxon>Magnoliopsida</taxon>
        <taxon>Liliopsida</taxon>
        <taxon>Poales</taxon>
        <taxon>Poaceae</taxon>
        <taxon>PACMAD clade</taxon>
        <taxon>Arundinoideae</taxon>
        <taxon>Arundineae</taxon>
        <taxon>Arundo</taxon>
    </lineage>
</organism>